<evidence type="ECO:0008006" key="3">
    <source>
        <dbReference type="Google" id="ProtNLM"/>
    </source>
</evidence>
<keyword evidence="2" id="KW-1185">Reference proteome</keyword>
<gene>
    <name evidence="1" type="ORF">K1X13_16235</name>
</gene>
<name>A0ABS7RMV0_9ACTN</name>
<dbReference type="RefSeq" id="WP_221026193.1">
    <property type="nucleotide sequence ID" value="NZ_JAIEZQ010000003.1"/>
</dbReference>
<dbReference type="EMBL" id="JAIEZQ010000003">
    <property type="protein sequence ID" value="MBY9076383.1"/>
    <property type="molecule type" value="Genomic_DNA"/>
</dbReference>
<dbReference type="Proteomes" id="UP000754710">
    <property type="component" value="Unassembled WGS sequence"/>
</dbReference>
<evidence type="ECO:0000313" key="2">
    <source>
        <dbReference type="Proteomes" id="UP000754710"/>
    </source>
</evidence>
<dbReference type="SUPFAM" id="SSF52540">
    <property type="entry name" value="P-loop containing nucleoside triphosphate hydrolases"/>
    <property type="match status" value="1"/>
</dbReference>
<organism evidence="1 2">
    <name type="scientific">Nocardioides jiangsuensis</name>
    <dbReference type="NCBI Taxonomy" id="2866161"/>
    <lineage>
        <taxon>Bacteria</taxon>
        <taxon>Bacillati</taxon>
        <taxon>Actinomycetota</taxon>
        <taxon>Actinomycetes</taxon>
        <taxon>Propionibacteriales</taxon>
        <taxon>Nocardioidaceae</taxon>
        <taxon>Nocardioides</taxon>
    </lineage>
</organism>
<reference evidence="1 2" key="1">
    <citation type="submission" date="2021-08" db="EMBL/GenBank/DDBJ databases">
        <title>Nocardioides bacterium WL0053 sp. nov., isolated from the sediment.</title>
        <authorList>
            <person name="Wang L."/>
            <person name="Zhang D."/>
            <person name="Zhang A."/>
        </authorList>
    </citation>
    <scope>NUCLEOTIDE SEQUENCE [LARGE SCALE GENOMIC DNA]</scope>
    <source>
        <strain evidence="1 2">WL0053</strain>
    </source>
</reference>
<proteinExistence type="predicted"/>
<dbReference type="Gene3D" id="3.40.50.300">
    <property type="entry name" value="P-loop containing nucleotide triphosphate hydrolases"/>
    <property type="match status" value="1"/>
</dbReference>
<evidence type="ECO:0000313" key="1">
    <source>
        <dbReference type="EMBL" id="MBY9076383.1"/>
    </source>
</evidence>
<dbReference type="InterPro" id="IPR027417">
    <property type="entry name" value="P-loop_NTPase"/>
</dbReference>
<protein>
    <recommendedName>
        <fullName evidence="3">MinD-like ATPase involved in chromosome partitioning or flagellar assembly</fullName>
    </recommendedName>
</protein>
<accession>A0ABS7RMV0</accession>
<comment type="caution">
    <text evidence="1">The sequence shown here is derived from an EMBL/GenBank/DDBJ whole genome shotgun (WGS) entry which is preliminary data.</text>
</comment>
<sequence>MALYALASAKGSPGVSIATMALAGTWPTDPVVADLDPAGGDFTWRYRTVTDEPVDTDRGLLSLGAAVRRGAAEADLADHLQEIGGGVRVLAGIASPTQVAGLGAAWGQLPAVFRAADHDVLADCGRVVPGSAVTPVLLAADAVLFVVAPTVEGTAHLRERLKGMADQLGLGAPDGVPVGVAVVTSYKDRRSAPDLQQLLDSEGLGARVLGVLAHDRKAADAMRGAGYAGTARSLLVRSAVEVGARLAALADHRHTPAR</sequence>